<evidence type="ECO:0000313" key="2">
    <source>
        <dbReference type="EMBL" id="KAK0613397.1"/>
    </source>
</evidence>
<dbReference type="EMBL" id="JAULSU010000006">
    <property type="protein sequence ID" value="KAK0613397.1"/>
    <property type="molecule type" value="Genomic_DNA"/>
</dbReference>
<feature type="region of interest" description="Disordered" evidence="1">
    <location>
        <begin position="127"/>
        <end position="146"/>
    </location>
</feature>
<reference evidence="2" key="1">
    <citation type="submission" date="2023-06" db="EMBL/GenBank/DDBJ databases">
        <title>Genome-scale phylogeny and comparative genomics of the fungal order Sordariales.</title>
        <authorList>
            <consortium name="Lawrence Berkeley National Laboratory"/>
            <person name="Hensen N."/>
            <person name="Bonometti L."/>
            <person name="Westerberg I."/>
            <person name="Brannstrom I.O."/>
            <person name="Guillou S."/>
            <person name="Cros-Aarteil S."/>
            <person name="Calhoun S."/>
            <person name="Haridas S."/>
            <person name="Kuo A."/>
            <person name="Mondo S."/>
            <person name="Pangilinan J."/>
            <person name="Riley R."/>
            <person name="Labutti K."/>
            <person name="Andreopoulos B."/>
            <person name="Lipzen A."/>
            <person name="Chen C."/>
            <person name="Yanf M."/>
            <person name="Daum C."/>
            <person name="Ng V."/>
            <person name="Clum A."/>
            <person name="Steindorff A."/>
            <person name="Ohm R."/>
            <person name="Martin F."/>
            <person name="Silar P."/>
            <person name="Natvig D."/>
            <person name="Lalanne C."/>
            <person name="Gautier V."/>
            <person name="Ament-Velasquez S.L."/>
            <person name="Kruys A."/>
            <person name="Hutchinson M.I."/>
            <person name="Powell A.J."/>
            <person name="Barry K."/>
            <person name="Miller A.N."/>
            <person name="Grigoriev I.V."/>
            <person name="Debuchy R."/>
            <person name="Gladieux P."/>
            <person name="Thoren M.H."/>
            <person name="Johannesson H."/>
        </authorList>
    </citation>
    <scope>NUCLEOTIDE SEQUENCE</scope>
    <source>
        <strain evidence="2">CBS 606.72</strain>
    </source>
</reference>
<dbReference type="GO" id="GO:0043047">
    <property type="term" value="F:single-stranded telomeric DNA binding"/>
    <property type="evidence" value="ECO:0007669"/>
    <property type="project" value="InterPro"/>
</dbReference>
<protein>
    <submittedName>
        <fullName evidence="2">CST complex subunit Ten1</fullName>
    </submittedName>
</protein>
<keyword evidence="3" id="KW-1185">Reference proteome</keyword>
<dbReference type="Pfam" id="PF12658">
    <property type="entry name" value="Ten1"/>
    <property type="match status" value="1"/>
</dbReference>
<proteinExistence type="predicted"/>
<evidence type="ECO:0000313" key="3">
    <source>
        <dbReference type="Proteomes" id="UP001175000"/>
    </source>
</evidence>
<dbReference type="InterPro" id="IPR024222">
    <property type="entry name" value="Ten1_fungal"/>
</dbReference>
<dbReference type="GO" id="GO:0016233">
    <property type="term" value="P:telomere capping"/>
    <property type="evidence" value="ECO:0007669"/>
    <property type="project" value="InterPro"/>
</dbReference>
<name>A0AA39WDI3_9PEZI</name>
<sequence length="146" mass="15944">MANGPPPSMLCLLSELPLREIREKVRFLGCVTSYSTSSATLRLEHHYPTDGPSVCALVSVDLVLERLGSQQTRIGEWVNVIGYISSIHSSTDHRKPQENGDPMVQVQALIVWSAGTLDVQQYETSVDNLKPKKPSVGGDNPPSDTT</sequence>
<evidence type="ECO:0000256" key="1">
    <source>
        <dbReference type="SAM" id="MobiDB-lite"/>
    </source>
</evidence>
<dbReference type="AlphaFoldDB" id="A0AA39WDI3"/>
<gene>
    <name evidence="2" type="ORF">B0T14DRAFT_278324</name>
</gene>
<dbReference type="InterPro" id="IPR012340">
    <property type="entry name" value="NA-bd_OB-fold"/>
</dbReference>
<comment type="caution">
    <text evidence="2">The sequence shown here is derived from an EMBL/GenBank/DDBJ whole genome shotgun (WGS) entry which is preliminary data.</text>
</comment>
<dbReference type="Gene3D" id="2.40.50.140">
    <property type="entry name" value="Nucleic acid-binding proteins"/>
    <property type="match status" value="1"/>
</dbReference>
<dbReference type="Proteomes" id="UP001175000">
    <property type="component" value="Unassembled WGS sequence"/>
</dbReference>
<dbReference type="GO" id="GO:1990879">
    <property type="term" value="C:CST complex"/>
    <property type="evidence" value="ECO:0007669"/>
    <property type="project" value="InterPro"/>
</dbReference>
<accession>A0AA39WDI3</accession>
<organism evidence="2 3">
    <name type="scientific">Immersiella caudata</name>
    <dbReference type="NCBI Taxonomy" id="314043"/>
    <lineage>
        <taxon>Eukaryota</taxon>
        <taxon>Fungi</taxon>
        <taxon>Dikarya</taxon>
        <taxon>Ascomycota</taxon>
        <taxon>Pezizomycotina</taxon>
        <taxon>Sordariomycetes</taxon>
        <taxon>Sordariomycetidae</taxon>
        <taxon>Sordariales</taxon>
        <taxon>Lasiosphaeriaceae</taxon>
        <taxon>Immersiella</taxon>
    </lineage>
</organism>